<evidence type="ECO:0008006" key="3">
    <source>
        <dbReference type="Google" id="ProtNLM"/>
    </source>
</evidence>
<name>A0A916XGW2_9BURK</name>
<accession>A0A916XGW2</accession>
<dbReference type="AlphaFoldDB" id="A0A916XGW2"/>
<dbReference type="Pfam" id="PF20159">
    <property type="entry name" value="YidB"/>
    <property type="match status" value="1"/>
</dbReference>
<keyword evidence="2" id="KW-1185">Reference proteome</keyword>
<proteinExistence type="predicted"/>
<sequence length="147" mass="14566">MGLLDTALGMLGGSQDPNQGSDPKAMLIQAAIGMLSNSQNGGGLQGIIASFQQSGLGEVVGSWVGTGQNLPISADQIKQVLGSGQLQQLADAAGISHDSAAGHLAEMLPGVIDHLTPGGTVPEEGSSSAGDLLQSLAGSFFANRAAS</sequence>
<reference evidence="1" key="1">
    <citation type="journal article" date="2014" name="Int. J. Syst. Evol. Microbiol.">
        <title>Complete genome sequence of Corynebacterium casei LMG S-19264T (=DSM 44701T), isolated from a smear-ripened cheese.</title>
        <authorList>
            <consortium name="US DOE Joint Genome Institute (JGI-PGF)"/>
            <person name="Walter F."/>
            <person name="Albersmeier A."/>
            <person name="Kalinowski J."/>
            <person name="Ruckert C."/>
        </authorList>
    </citation>
    <scope>NUCLEOTIDE SEQUENCE</scope>
    <source>
        <strain evidence="1">CGMCC 1.10998</strain>
    </source>
</reference>
<reference evidence="1" key="2">
    <citation type="submission" date="2020-09" db="EMBL/GenBank/DDBJ databases">
        <authorList>
            <person name="Sun Q."/>
            <person name="Zhou Y."/>
        </authorList>
    </citation>
    <scope>NUCLEOTIDE SEQUENCE</scope>
    <source>
        <strain evidence="1">CGMCC 1.10998</strain>
    </source>
</reference>
<comment type="caution">
    <text evidence="1">The sequence shown here is derived from an EMBL/GenBank/DDBJ whole genome shotgun (WGS) entry which is preliminary data.</text>
</comment>
<protein>
    <recommendedName>
        <fullName evidence="3">DUF937 domain-containing protein</fullName>
    </recommendedName>
</protein>
<dbReference type="InterPro" id="IPR045372">
    <property type="entry name" value="YidB"/>
</dbReference>
<evidence type="ECO:0000313" key="2">
    <source>
        <dbReference type="Proteomes" id="UP000637423"/>
    </source>
</evidence>
<dbReference type="Proteomes" id="UP000637423">
    <property type="component" value="Unassembled WGS sequence"/>
</dbReference>
<dbReference type="EMBL" id="BMED01000002">
    <property type="protein sequence ID" value="GGC72606.1"/>
    <property type="molecule type" value="Genomic_DNA"/>
</dbReference>
<evidence type="ECO:0000313" key="1">
    <source>
        <dbReference type="EMBL" id="GGC72606.1"/>
    </source>
</evidence>
<dbReference type="RefSeq" id="WP_188565893.1">
    <property type="nucleotide sequence ID" value="NZ_BMED01000002.1"/>
</dbReference>
<gene>
    <name evidence="1" type="ORF">GCM10011396_19690</name>
</gene>
<organism evidence="1 2">
    <name type="scientific">Undibacterium terreum</name>
    <dbReference type="NCBI Taxonomy" id="1224302"/>
    <lineage>
        <taxon>Bacteria</taxon>
        <taxon>Pseudomonadati</taxon>
        <taxon>Pseudomonadota</taxon>
        <taxon>Betaproteobacteria</taxon>
        <taxon>Burkholderiales</taxon>
        <taxon>Oxalobacteraceae</taxon>
        <taxon>Undibacterium</taxon>
    </lineage>
</organism>
<dbReference type="InterPro" id="IPR027405">
    <property type="entry name" value="YidB-like"/>
</dbReference>
<dbReference type="SUPFAM" id="SSF140804">
    <property type="entry name" value="YidB-like"/>
    <property type="match status" value="1"/>
</dbReference>
<dbReference type="Gene3D" id="1.10.10.690">
    <property type="entry name" value="YidB-like"/>
    <property type="match status" value="1"/>
</dbReference>